<proteinExistence type="predicted"/>
<dbReference type="EMBL" id="UYWY01020705">
    <property type="protein sequence ID" value="VDM42341.1"/>
    <property type="molecule type" value="Genomic_DNA"/>
</dbReference>
<name>A0A183URA0_TOXCA</name>
<accession>A0A183URA0</accession>
<dbReference type="AlphaFoldDB" id="A0A183URA0"/>
<gene>
    <name evidence="1" type="ORF">TCNE_LOCUS11020</name>
</gene>
<evidence type="ECO:0000313" key="3">
    <source>
        <dbReference type="WBParaSite" id="TCNE_0001102001-mRNA-1"/>
    </source>
</evidence>
<dbReference type="WBParaSite" id="TCNE_0001102001-mRNA-1">
    <property type="protein sequence ID" value="TCNE_0001102001-mRNA-1"/>
    <property type="gene ID" value="TCNE_0001102001"/>
</dbReference>
<reference evidence="1 2" key="2">
    <citation type="submission" date="2018-11" db="EMBL/GenBank/DDBJ databases">
        <authorList>
            <consortium name="Pathogen Informatics"/>
        </authorList>
    </citation>
    <scope>NUCLEOTIDE SEQUENCE [LARGE SCALE GENOMIC DNA]</scope>
</reference>
<keyword evidence="2" id="KW-1185">Reference proteome</keyword>
<dbReference type="Proteomes" id="UP000050794">
    <property type="component" value="Unassembled WGS sequence"/>
</dbReference>
<sequence>MRNVAPKAEYDDDFKRPSSPIEKIKSLFRKSKEPVAPAPVSSQPKGSTLGQYDYLHYSPIAPSAASTRFCTVDSLLSHSASTFIVLRINLTDKVFGAYPSSNISPVAPRDPYTPQYRKHTDRRKYAIGGRVDEDTLSTLSGKEGVSKMITCRRRLYPEYLGEVVISGWTMQVKHFV</sequence>
<organism evidence="2 3">
    <name type="scientific">Toxocara canis</name>
    <name type="common">Canine roundworm</name>
    <dbReference type="NCBI Taxonomy" id="6265"/>
    <lineage>
        <taxon>Eukaryota</taxon>
        <taxon>Metazoa</taxon>
        <taxon>Ecdysozoa</taxon>
        <taxon>Nematoda</taxon>
        <taxon>Chromadorea</taxon>
        <taxon>Rhabditida</taxon>
        <taxon>Spirurina</taxon>
        <taxon>Ascaridomorpha</taxon>
        <taxon>Ascaridoidea</taxon>
        <taxon>Toxocaridae</taxon>
        <taxon>Toxocara</taxon>
    </lineage>
</organism>
<reference evidence="3" key="1">
    <citation type="submission" date="2016-06" db="UniProtKB">
        <authorList>
            <consortium name="WormBaseParasite"/>
        </authorList>
    </citation>
    <scope>IDENTIFICATION</scope>
</reference>
<protein>
    <submittedName>
        <fullName evidence="1 3">Uncharacterized protein</fullName>
    </submittedName>
</protein>
<evidence type="ECO:0000313" key="1">
    <source>
        <dbReference type="EMBL" id="VDM42341.1"/>
    </source>
</evidence>
<evidence type="ECO:0000313" key="2">
    <source>
        <dbReference type="Proteomes" id="UP000050794"/>
    </source>
</evidence>